<keyword evidence="1" id="KW-0812">Transmembrane</keyword>
<reference evidence="4 5" key="1">
    <citation type="submission" date="2019-10" db="EMBL/GenBank/DDBJ databases">
        <title>Rudanella paleaurantiibacter sp. nov., isolated from sludge.</title>
        <authorList>
            <person name="Xu S.Q."/>
        </authorList>
    </citation>
    <scope>NUCLEOTIDE SEQUENCE [LARGE SCALE GENOMIC DNA]</scope>
    <source>
        <strain evidence="4 5">HX-22-17</strain>
    </source>
</reference>
<name>A0A7J5TS94_9BACT</name>
<protein>
    <submittedName>
        <fullName evidence="4">Gliding motility-associated ABC transporter substrate-binding protein GldG</fullName>
    </submittedName>
</protein>
<gene>
    <name evidence="4" type="primary">gldG</name>
    <name evidence="4" type="ORF">F5984_25270</name>
</gene>
<keyword evidence="5" id="KW-1185">Reference proteome</keyword>
<evidence type="ECO:0000259" key="2">
    <source>
        <dbReference type="Pfam" id="PF09822"/>
    </source>
</evidence>
<feature type="domain" description="ABC-type uncharacterised transport system" evidence="2">
    <location>
        <begin position="187"/>
        <end position="496"/>
    </location>
</feature>
<keyword evidence="1" id="KW-1133">Transmembrane helix</keyword>
<dbReference type="RefSeq" id="WP_152127011.1">
    <property type="nucleotide sequence ID" value="NZ_WELI01000018.1"/>
</dbReference>
<evidence type="ECO:0000256" key="1">
    <source>
        <dbReference type="SAM" id="Phobius"/>
    </source>
</evidence>
<feature type="transmembrane region" description="Helical" evidence="1">
    <location>
        <begin position="531"/>
        <end position="550"/>
    </location>
</feature>
<sequence>MKKVFLVLLAVVAINVLSAFLFFRVDLTAEKRYTLSTATQNLLAGLDDDVHVNVYLTGDLPPGFKRLENAVRETLDEFAARAGQNVTYRFIDIDAIGNAEAKAKQIEQLSQKGLLPTNLFANEGGKRTEKIIFPGAVVSYKGQEVAVPLLKGNKAASPEEQLNQSYEGVEYAMASAIRRLTQPAGSRRRVGLLARTNVPPSRFSDLLASVQENYDLFFVDLSKPGPIANLDVLLVPKPDQPFSDDDLFKVDQFVVNGGRALFFVDGQRVDSVGAEGTFAQPLNLNLDELFFGWGARVNRDVVKDLSCNVIPLNVGNVGDKPNIQLVPWRFYPVINNFGRGTGAGSHPIVRNLDVVWTRFVSSIDTVRAVGAGNSLIRKTPLLLTSPYTQIRQAPVVVGYNEARQQPDPRTYNGGTRIVGCLLEGRFRSLFANQILPTDPRARGFRAEATAESRVIVCSDGDLVVNDVNYQNQTPYPLGFDRFTRQTFANKDFALNAIDYLADPEGVIEARNRQVTLRPLDKVRLPNERTGWQLLNLIGPVALVGLIGVVWQWNRKRKYGK</sequence>
<evidence type="ECO:0000259" key="3">
    <source>
        <dbReference type="Pfam" id="PF23357"/>
    </source>
</evidence>
<dbReference type="AlphaFoldDB" id="A0A7J5TS94"/>
<organism evidence="4 5">
    <name type="scientific">Rudanella paleaurantiibacter</name>
    <dbReference type="NCBI Taxonomy" id="2614655"/>
    <lineage>
        <taxon>Bacteria</taxon>
        <taxon>Pseudomonadati</taxon>
        <taxon>Bacteroidota</taxon>
        <taxon>Cytophagia</taxon>
        <taxon>Cytophagales</taxon>
        <taxon>Cytophagaceae</taxon>
        <taxon>Rudanella</taxon>
    </lineage>
</organism>
<dbReference type="Pfam" id="PF09822">
    <property type="entry name" value="ABC_transp_aux"/>
    <property type="match status" value="1"/>
</dbReference>
<keyword evidence="1" id="KW-0472">Membrane</keyword>
<accession>A0A7J5TS94</accession>
<proteinExistence type="predicted"/>
<dbReference type="Pfam" id="PF23357">
    <property type="entry name" value="DUF7088"/>
    <property type="match status" value="1"/>
</dbReference>
<dbReference type="NCBIfam" id="TIGR03521">
    <property type="entry name" value="GldG"/>
    <property type="match status" value="1"/>
</dbReference>
<dbReference type="EMBL" id="WELI01000018">
    <property type="protein sequence ID" value="KAB7725971.1"/>
    <property type="molecule type" value="Genomic_DNA"/>
</dbReference>
<dbReference type="InterPro" id="IPR019196">
    <property type="entry name" value="ABC_transp_unknown"/>
</dbReference>
<evidence type="ECO:0000313" key="4">
    <source>
        <dbReference type="EMBL" id="KAB7725971.1"/>
    </source>
</evidence>
<comment type="caution">
    <text evidence="4">The sequence shown here is derived from an EMBL/GenBank/DDBJ whole genome shotgun (WGS) entry which is preliminary data.</text>
</comment>
<evidence type="ECO:0000313" key="5">
    <source>
        <dbReference type="Proteomes" id="UP000488299"/>
    </source>
</evidence>
<feature type="domain" description="DUF7088" evidence="3">
    <location>
        <begin position="30"/>
        <end position="139"/>
    </location>
</feature>
<dbReference type="InterPro" id="IPR055396">
    <property type="entry name" value="DUF7088"/>
</dbReference>
<dbReference type="Proteomes" id="UP000488299">
    <property type="component" value="Unassembled WGS sequence"/>
</dbReference>
<dbReference type="InterPro" id="IPR019863">
    <property type="entry name" value="Motility-assoc_ABC-rel_GldG"/>
</dbReference>